<dbReference type="PIRSF" id="PIRSF012886">
    <property type="entry name" value="UCP012886"/>
    <property type="match status" value="1"/>
</dbReference>
<protein>
    <recommendedName>
        <fullName evidence="2">DUF7490 domain-containing protein</fullName>
    </recommendedName>
</protein>
<sequence>MKKLGIKSSQILFLKSLLLIFFITIFAVGSGCVKSFEEESYYNVRDMDISADRTGAAFIDLNVTTYVEKVQGDSAKNTSLLLKAYSRESGLLKTQKKIELGALKKGDTKSVSQVLTLPKVGGYDLQSVLFEENVQKSNGEIKVYNLDSLPADVQETGLGIPEMDFRVKKVEGGKVLVESDIYLTNEGRETSKDFRMLVKVREMDAGLLADKVWTHTGEIKPEATIIQTVNLTMPDQYNYVVEVLIWNNDTIVERGEDYIQLNPVVEVKDKNTTKAREIQTSEFENVVEPEEIPEEEYKSAKEDSPGFSLSLSAILICLVVILRRRFA</sequence>
<keyword evidence="1" id="KW-0472">Membrane</keyword>
<dbReference type="GeneID" id="24789845"/>
<feature type="domain" description="DUF7490" evidence="2">
    <location>
        <begin position="42"/>
        <end position="147"/>
    </location>
</feature>
<dbReference type="OrthoDB" id="50312at2157"/>
<evidence type="ECO:0000313" key="4">
    <source>
        <dbReference type="Proteomes" id="UP000033066"/>
    </source>
</evidence>
<dbReference type="InterPro" id="IPR016604">
    <property type="entry name" value="UCP012886"/>
</dbReference>
<feature type="domain" description="DUF7490" evidence="2">
    <location>
        <begin position="159"/>
        <end position="259"/>
    </location>
</feature>
<dbReference type="HOGENOM" id="CLU_071219_0_0_2"/>
<accession>A0A0E3SNN0</accession>
<keyword evidence="4" id="KW-1185">Reference proteome</keyword>
<gene>
    <name evidence="3" type="ORF">MSBR3_2265</name>
</gene>
<dbReference type="STRING" id="1434107.MSBR3_2265"/>
<dbReference type="InterPro" id="IPR055913">
    <property type="entry name" value="DUF7490"/>
</dbReference>
<reference evidence="3" key="1">
    <citation type="submission" date="2014-07" db="EMBL/GenBank/DDBJ databases">
        <title>Methanogenic archaea and the global carbon cycle.</title>
        <authorList>
            <person name="Henriksen J.R."/>
            <person name="Luke J."/>
            <person name="Reinhart S."/>
            <person name="Benedict M.N."/>
            <person name="Youngblut N.D."/>
            <person name="Metcalf M.E."/>
            <person name="Whitaker R.J."/>
            <person name="Metcalf W.W."/>
        </authorList>
    </citation>
    <scope>NUCLEOTIDE SEQUENCE [LARGE SCALE GENOMIC DNA]</scope>
    <source>
        <strain evidence="3">3</strain>
    </source>
</reference>
<feature type="transmembrane region" description="Helical" evidence="1">
    <location>
        <begin position="12"/>
        <end position="31"/>
    </location>
</feature>
<keyword evidence="1" id="KW-1133">Transmembrane helix</keyword>
<dbReference type="RefSeq" id="WP_048108437.1">
    <property type="nucleotide sequence ID" value="NZ_CP009517.1"/>
</dbReference>
<dbReference type="KEGG" id="mbak:MSBR3_2265"/>
<proteinExistence type="predicted"/>
<dbReference type="Pfam" id="PF24318">
    <property type="entry name" value="DUF7490"/>
    <property type="match status" value="2"/>
</dbReference>
<evidence type="ECO:0000256" key="1">
    <source>
        <dbReference type="SAM" id="Phobius"/>
    </source>
</evidence>
<keyword evidence="1" id="KW-0812">Transmembrane</keyword>
<dbReference type="EMBL" id="CP009517">
    <property type="protein sequence ID" value="AKB82843.1"/>
    <property type="molecule type" value="Genomic_DNA"/>
</dbReference>
<evidence type="ECO:0000313" key="3">
    <source>
        <dbReference type="EMBL" id="AKB82843.1"/>
    </source>
</evidence>
<dbReference type="PROSITE" id="PS51257">
    <property type="entry name" value="PROKAR_LIPOPROTEIN"/>
    <property type="match status" value="1"/>
</dbReference>
<evidence type="ECO:0000259" key="2">
    <source>
        <dbReference type="Pfam" id="PF24318"/>
    </source>
</evidence>
<dbReference type="AlphaFoldDB" id="A0A0E3SNN0"/>
<organism evidence="3 4">
    <name type="scientific">Methanosarcina barkeri 3</name>
    <dbReference type="NCBI Taxonomy" id="1434107"/>
    <lineage>
        <taxon>Archaea</taxon>
        <taxon>Methanobacteriati</taxon>
        <taxon>Methanobacteriota</taxon>
        <taxon>Stenosarchaea group</taxon>
        <taxon>Methanomicrobia</taxon>
        <taxon>Methanosarcinales</taxon>
        <taxon>Methanosarcinaceae</taxon>
        <taxon>Methanosarcina</taxon>
    </lineage>
</organism>
<dbReference type="PATRIC" id="fig|1434107.4.peg.2867"/>
<dbReference type="Proteomes" id="UP000033066">
    <property type="component" value="Chromosome"/>
</dbReference>
<name>A0A0E3SNN0_METBA</name>